<evidence type="ECO:0000313" key="2">
    <source>
        <dbReference type="EMBL" id="KPI88982.1"/>
    </source>
</evidence>
<dbReference type="VEuPathDB" id="TriTrypDB:Lsey_0035_0410"/>
<feature type="compositionally biased region" description="Low complexity" evidence="1">
    <location>
        <begin position="323"/>
        <end position="333"/>
    </location>
</feature>
<comment type="caution">
    <text evidence="2">The sequence shown here is derived from an EMBL/GenBank/DDBJ whole genome shotgun (WGS) entry which is preliminary data.</text>
</comment>
<dbReference type="AlphaFoldDB" id="A0A0N1ILX2"/>
<dbReference type="EMBL" id="LJSK01000035">
    <property type="protein sequence ID" value="KPI88982.1"/>
    <property type="molecule type" value="Genomic_DNA"/>
</dbReference>
<protein>
    <submittedName>
        <fullName evidence="2">Uncharacterized protein</fullName>
    </submittedName>
</protein>
<keyword evidence="3" id="KW-1185">Reference proteome</keyword>
<dbReference type="OMA" id="HYSGKRC"/>
<dbReference type="OrthoDB" id="277199at2759"/>
<feature type="region of interest" description="Disordered" evidence="1">
    <location>
        <begin position="1"/>
        <end position="67"/>
    </location>
</feature>
<feature type="compositionally biased region" description="Polar residues" evidence="1">
    <location>
        <begin position="29"/>
        <end position="42"/>
    </location>
</feature>
<dbReference type="PANTHER" id="PTHR39666">
    <property type="entry name" value="RANBP2-TYPE DOMAIN-CONTAINING PROTEIN"/>
    <property type="match status" value="1"/>
</dbReference>
<gene>
    <name evidence="2" type="ORF">ABL78_1948</name>
</gene>
<feature type="region of interest" description="Disordered" evidence="1">
    <location>
        <begin position="322"/>
        <end position="349"/>
    </location>
</feature>
<reference evidence="2 3" key="1">
    <citation type="journal article" date="2015" name="PLoS Pathog.">
        <title>Leptomonas seymouri: Adaptations to the Dixenous Life Cycle Analyzed by Genome Sequencing, Transcriptome Profiling and Co-infection with Leishmania donovani.</title>
        <authorList>
            <person name="Kraeva N."/>
            <person name="Butenko A."/>
            <person name="Hlavacova J."/>
            <person name="Kostygov A."/>
            <person name="Myskova J."/>
            <person name="Grybchuk D."/>
            <person name="Lestinova T."/>
            <person name="Votypka J."/>
            <person name="Volf P."/>
            <person name="Opperdoes F."/>
            <person name="Flegontov P."/>
            <person name="Lukes J."/>
            <person name="Yurchenko V."/>
        </authorList>
    </citation>
    <scope>NUCLEOTIDE SEQUENCE [LARGE SCALE GENOMIC DNA]</scope>
    <source>
        <strain evidence="2 3">ATCC 30220</strain>
    </source>
</reference>
<organism evidence="2 3">
    <name type="scientific">Leptomonas seymouri</name>
    <dbReference type="NCBI Taxonomy" id="5684"/>
    <lineage>
        <taxon>Eukaryota</taxon>
        <taxon>Discoba</taxon>
        <taxon>Euglenozoa</taxon>
        <taxon>Kinetoplastea</taxon>
        <taxon>Metakinetoplastina</taxon>
        <taxon>Trypanosomatida</taxon>
        <taxon>Trypanosomatidae</taxon>
        <taxon>Leishmaniinae</taxon>
        <taxon>Leptomonas</taxon>
    </lineage>
</organism>
<name>A0A0N1ILX2_LEPSE</name>
<evidence type="ECO:0000313" key="3">
    <source>
        <dbReference type="Proteomes" id="UP000038009"/>
    </source>
</evidence>
<sequence length="386" mass="43596">MSAPGASPLEPPSQAPNSGKTVSFHPESTFHTQHTVASQRFSHLSEPGWGSRESNSGYAAQDGGNTADEGIRRSYYKRLYRFYEKYNPQKLCNVEKLLSECRGEEEQLFAILVGKYGPEPEDEATLKSMNSVFSSEGDSVMHYSGKRCQFPKKVKPDEGNTDCETPYWAGGTTLIGSRDLLSLLQNLETTNVELQKCFMGLFAQHPTDCWNGMTYITRAEGIAPADTLFLGHTWVGTLGSGKVLMHEGKRFHRTTLYCTEECQKRGNHERWRLCVYRGELNYLILLRTVWDPVVVPEPVPLNRSNISERELYSSSDALPTRFSSMSSVDSSSSCPRQHPHLQEPQQPSATTTLMQMAKLMEDIEHRIMQRLDGIEQRLTRLENTVQ</sequence>
<dbReference type="Proteomes" id="UP000038009">
    <property type="component" value="Unassembled WGS sequence"/>
</dbReference>
<accession>A0A0N1ILX2</accession>
<dbReference type="PANTHER" id="PTHR39666:SF4">
    <property type="match status" value="1"/>
</dbReference>
<evidence type="ECO:0000256" key="1">
    <source>
        <dbReference type="SAM" id="MobiDB-lite"/>
    </source>
</evidence>
<proteinExistence type="predicted"/>